<comment type="caution">
    <text evidence="2">The sequence shown here is derived from an EMBL/GenBank/DDBJ whole genome shotgun (WGS) entry which is preliminary data.</text>
</comment>
<dbReference type="EMBL" id="LSYV01000020">
    <property type="protein sequence ID" value="KXZ49832.1"/>
    <property type="molecule type" value="Genomic_DNA"/>
</dbReference>
<dbReference type="Proteomes" id="UP000075714">
    <property type="component" value="Unassembled WGS sequence"/>
</dbReference>
<reference evidence="3" key="1">
    <citation type="journal article" date="2016" name="Nat. Commun.">
        <title>The Gonium pectorale genome demonstrates co-option of cell cycle regulation during the evolution of multicellularity.</title>
        <authorList>
            <person name="Hanschen E.R."/>
            <person name="Marriage T.N."/>
            <person name="Ferris P.J."/>
            <person name="Hamaji T."/>
            <person name="Toyoda A."/>
            <person name="Fujiyama A."/>
            <person name="Neme R."/>
            <person name="Noguchi H."/>
            <person name="Minakuchi Y."/>
            <person name="Suzuki M."/>
            <person name="Kawai-Toyooka H."/>
            <person name="Smith D.R."/>
            <person name="Sparks H."/>
            <person name="Anderson J."/>
            <person name="Bakaric R."/>
            <person name="Luria V."/>
            <person name="Karger A."/>
            <person name="Kirschner M.W."/>
            <person name="Durand P.M."/>
            <person name="Michod R.E."/>
            <person name="Nozaki H."/>
            <person name="Olson B.J."/>
        </authorList>
    </citation>
    <scope>NUCLEOTIDE SEQUENCE [LARGE SCALE GENOMIC DNA]</scope>
    <source>
        <strain evidence="3">NIES-2863</strain>
    </source>
</reference>
<feature type="compositionally biased region" description="Polar residues" evidence="1">
    <location>
        <begin position="18"/>
        <end position="27"/>
    </location>
</feature>
<sequence>MDWGALDEAIFDAPAIQFTGQGASSGQRMPARYDEGHSAAPTERVVTSPSQSRARGAGTRPAATQPPRHVLQQLDDEKSRLRSIERGMTALVERATAVPVRYASAQESIRKTLRRRGPSLHLTKVPPQRTPLYPRSHAVAGTSYGAATQRAVQHMGAGFESTSLDVHVEMQQQAMQRSFDESYELHRWVGA</sequence>
<proteinExistence type="predicted"/>
<evidence type="ECO:0000313" key="2">
    <source>
        <dbReference type="EMBL" id="KXZ49832.1"/>
    </source>
</evidence>
<dbReference type="OrthoDB" id="552031at2759"/>
<evidence type="ECO:0000313" key="3">
    <source>
        <dbReference type="Proteomes" id="UP000075714"/>
    </source>
</evidence>
<gene>
    <name evidence="2" type="ORF">GPECTOR_19g283</name>
</gene>
<evidence type="ECO:0000256" key="1">
    <source>
        <dbReference type="SAM" id="MobiDB-lite"/>
    </source>
</evidence>
<feature type="compositionally biased region" description="Low complexity" evidence="1">
    <location>
        <begin position="53"/>
        <end position="63"/>
    </location>
</feature>
<feature type="region of interest" description="Disordered" evidence="1">
    <location>
        <begin position="17"/>
        <end position="68"/>
    </location>
</feature>
<protein>
    <submittedName>
        <fullName evidence="2">Uncharacterized protein</fullName>
    </submittedName>
</protein>
<dbReference type="AlphaFoldDB" id="A0A150GJ43"/>
<keyword evidence="3" id="KW-1185">Reference proteome</keyword>
<organism evidence="2 3">
    <name type="scientific">Gonium pectorale</name>
    <name type="common">Green alga</name>
    <dbReference type="NCBI Taxonomy" id="33097"/>
    <lineage>
        <taxon>Eukaryota</taxon>
        <taxon>Viridiplantae</taxon>
        <taxon>Chlorophyta</taxon>
        <taxon>core chlorophytes</taxon>
        <taxon>Chlorophyceae</taxon>
        <taxon>CS clade</taxon>
        <taxon>Chlamydomonadales</taxon>
        <taxon>Volvocaceae</taxon>
        <taxon>Gonium</taxon>
    </lineage>
</organism>
<name>A0A150GJ43_GONPE</name>
<accession>A0A150GJ43</accession>